<name>A0A2U8GND1_9RHOO</name>
<protein>
    <submittedName>
        <fullName evidence="2">Uncharacterized protein</fullName>
    </submittedName>
</protein>
<evidence type="ECO:0000256" key="1">
    <source>
        <dbReference type="SAM" id="SignalP"/>
    </source>
</evidence>
<dbReference type="KEGG" id="acom:CEW83_07200"/>
<organism evidence="2 3">
    <name type="scientific">Parazoarcus communis</name>
    <dbReference type="NCBI Taxonomy" id="41977"/>
    <lineage>
        <taxon>Bacteria</taxon>
        <taxon>Pseudomonadati</taxon>
        <taxon>Pseudomonadota</taxon>
        <taxon>Betaproteobacteria</taxon>
        <taxon>Rhodocyclales</taxon>
        <taxon>Zoogloeaceae</taxon>
        <taxon>Parazoarcus</taxon>
    </lineage>
</organism>
<dbReference type="AlphaFoldDB" id="A0A2U8GND1"/>
<proteinExistence type="predicted"/>
<dbReference type="EMBL" id="CP022187">
    <property type="protein sequence ID" value="AWI75034.1"/>
    <property type="molecule type" value="Genomic_DNA"/>
</dbReference>
<accession>A0A2U8GND1</accession>
<keyword evidence="1" id="KW-0732">Signal</keyword>
<evidence type="ECO:0000313" key="3">
    <source>
        <dbReference type="Proteomes" id="UP000244930"/>
    </source>
</evidence>
<keyword evidence="3" id="KW-1185">Reference proteome</keyword>
<gene>
    <name evidence="2" type="ORF">CEW83_07200</name>
</gene>
<sequence>MRFQVCLFAAFLAGWPAVVSAAELDGTKTIFANTRDKQRIPLGTVRFSPRGGGVSSFEISMDHARFADYFLSMKEFKCLDGKVEIVCHVPYPYSNPRTVSAKDMSWLEHDLLFLFKRPGEFGASMRNGLYFRLEPDERGWVGSPQAIDLNYISAPPDAADVAPYDPATRDDVAPGERWIESLLIE</sequence>
<feature type="chain" id="PRO_5015933112" evidence="1">
    <location>
        <begin position="22"/>
        <end position="185"/>
    </location>
</feature>
<evidence type="ECO:0000313" key="2">
    <source>
        <dbReference type="EMBL" id="AWI75034.1"/>
    </source>
</evidence>
<feature type="signal peptide" evidence="1">
    <location>
        <begin position="1"/>
        <end position="21"/>
    </location>
</feature>
<dbReference type="Proteomes" id="UP000244930">
    <property type="component" value="Chromosome"/>
</dbReference>
<reference evidence="2 3" key="1">
    <citation type="submission" date="2017-06" db="EMBL/GenBank/DDBJ databases">
        <title>Azoarcus.</title>
        <authorList>
            <person name="Woo J.-H."/>
            <person name="Kim H.-S."/>
        </authorList>
    </citation>
    <scope>NUCLEOTIDE SEQUENCE [LARGE SCALE GENOMIC DNA]</scope>
    <source>
        <strain evidence="2 3">TSPY31</strain>
    </source>
</reference>